<dbReference type="PATRIC" id="fig|1227482.3.peg.520"/>
<dbReference type="Proteomes" id="UP000011650">
    <property type="component" value="Unassembled WGS sequence"/>
</dbReference>
<dbReference type="Gene3D" id="3.40.720.10">
    <property type="entry name" value="Alkaline Phosphatase, subunit A"/>
    <property type="match status" value="1"/>
</dbReference>
<dbReference type="SUPFAM" id="SSF53649">
    <property type="entry name" value="Alkaline phosphatase-like"/>
    <property type="match status" value="1"/>
</dbReference>
<comment type="caution">
    <text evidence="1">The sequence shown here is derived from an EMBL/GenBank/DDBJ whole genome shotgun (WGS) entry which is preliminary data.</text>
</comment>
<sequence length="305" mass="34712">MYSVDQLTRGVRNPRMALNELQRHYYARTTRNATDGVDIPAEDWDALVILDACRFDAFERLSDLPGSLSKRRSKAPTTVEFLRANLAGVDMTDTVYVTANPQFYRIEHGVYDVEPIGCRFHEVVDVWQDGWDDETGTVHPDRVTRAALEAAEEHPNKRLLVHYMQPHAPYIGPTGRDRLPSRQLNFWESYKRGDLDVDLDVVRRAYDENLELVLDEVDELLDGLSGRVVVTADHGELLGDRSGPIPYRKYGHLRGLHVPELVEVPWLVYEDGPRPRISAETSTTEDAEVADDVVVDRLRDLGYAD</sequence>
<name>M0P0V4_9EURY</name>
<reference evidence="1 2" key="1">
    <citation type="journal article" date="2014" name="PLoS Genet.">
        <title>Phylogenetically driven sequencing of extremely halophilic archaea reveals strategies for static and dynamic osmo-response.</title>
        <authorList>
            <person name="Becker E.A."/>
            <person name="Seitzer P.M."/>
            <person name="Tritt A."/>
            <person name="Larsen D."/>
            <person name="Krusor M."/>
            <person name="Yao A.I."/>
            <person name="Wu D."/>
            <person name="Madern D."/>
            <person name="Eisen J.A."/>
            <person name="Darling A.E."/>
            <person name="Facciotti M.T."/>
        </authorList>
    </citation>
    <scope>NUCLEOTIDE SEQUENCE [LARGE SCALE GENOMIC DNA]</scope>
    <source>
        <strain evidence="1 2">DSM 21995</strain>
    </source>
</reference>
<proteinExistence type="predicted"/>
<evidence type="ECO:0000313" key="2">
    <source>
        <dbReference type="Proteomes" id="UP000011650"/>
    </source>
</evidence>
<dbReference type="STRING" id="1227482.C469_02561"/>
<evidence type="ECO:0000313" key="1">
    <source>
        <dbReference type="EMBL" id="EMA63701.1"/>
    </source>
</evidence>
<gene>
    <name evidence="1" type="ORF">C469_02561</name>
</gene>
<organism evidence="1 2">
    <name type="scientific">Halorubrum lipolyticum DSM 21995</name>
    <dbReference type="NCBI Taxonomy" id="1227482"/>
    <lineage>
        <taxon>Archaea</taxon>
        <taxon>Methanobacteriati</taxon>
        <taxon>Methanobacteriota</taxon>
        <taxon>Stenosarchaea group</taxon>
        <taxon>Halobacteria</taxon>
        <taxon>Halobacteriales</taxon>
        <taxon>Haloferacaceae</taxon>
        <taxon>Halorubrum</taxon>
    </lineage>
</organism>
<keyword evidence="2" id="KW-1185">Reference proteome</keyword>
<accession>M0P0V4</accession>
<dbReference type="InterPro" id="IPR017850">
    <property type="entry name" value="Alkaline_phosphatase_core_sf"/>
</dbReference>
<dbReference type="AlphaFoldDB" id="M0P0V4"/>
<dbReference type="EMBL" id="AOJG01000007">
    <property type="protein sequence ID" value="EMA63701.1"/>
    <property type="molecule type" value="Genomic_DNA"/>
</dbReference>
<protein>
    <submittedName>
        <fullName evidence="1">Uncharacterized protein</fullName>
    </submittedName>
</protein>